<dbReference type="Gene3D" id="3.40.630.30">
    <property type="match status" value="1"/>
</dbReference>
<dbReference type="CDD" id="cd04301">
    <property type="entry name" value="NAT_SF"/>
    <property type="match status" value="1"/>
</dbReference>
<keyword evidence="2 4" id="KW-0012">Acyltransferase</keyword>
<dbReference type="SUPFAM" id="SSF55729">
    <property type="entry name" value="Acyl-CoA N-acyltransferases (Nat)"/>
    <property type="match status" value="1"/>
</dbReference>
<dbReference type="PANTHER" id="PTHR43072:SF23">
    <property type="entry name" value="UPF0039 PROTEIN C11D3.02C"/>
    <property type="match status" value="1"/>
</dbReference>
<accession>A0A157P7B5</accession>
<keyword evidence="1 4" id="KW-0808">Transferase</keyword>
<name>A0A157P7B5_9BORD</name>
<dbReference type="InterPro" id="IPR016181">
    <property type="entry name" value="Acyl_CoA_acyltransferase"/>
</dbReference>
<dbReference type="Pfam" id="PF00583">
    <property type="entry name" value="Acetyltransf_1"/>
    <property type="match status" value="1"/>
</dbReference>
<dbReference type="OrthoDB" id="9799092at2"/>
<dbReference type="GO" id="GO:0016747">
    <property type="term" value="F:acyltransferase activity, transferring groups other than amino-acyl groups"/>
    <property type="evidence" value="ECO:0007669"/>
    <property type="project" value="InterPro"/>
</dbReference>
<dbReference type="AlphaFoldDB" id="A0A157P7B5"/>
<proteinExistence type="predicted"/>
<dbReference type="RefSeq" id="WP_066412082.1">
    <property type="nucleotide sequence ID" value="NZ_FKBS01000014.1"/>
</dbReference>
<dbReference type="Proteomes" id="UP000077037">
    <property type="component" value="Unassembled WGS sequence"/>
</dbReference>
<protein>
    <submittedName>
        <fullName evidence="4">Acetyltransferase</fullName>
        <ecNumber evidence="4">2.3.1.-</ecNumber>
    </submittedName>
</protein>
<dbReference type="EMBL" id="FKBS01000014">
    <property type="protein sequence ID" value="SAI29475.1"/>
    <property type="molecule type" value="Genomic_DNA"/>
</dbReference>
<organism evidence="4 5">
    <name type="scientific">Bordetella ansorpii</name>
    <dbReference type="NCBI Taxonomy" id="288768"/>
    <lineage>
        <taxon>Bacteria</taxon>
        <taxon>Pseudomonadati</taxon>
        <taxon>Pseudomonadota</taxon>
        <taxon>Betaproteobacteria</taxon>
        <taxon>Burkholderiales</taxon>
        <taxon>Alcaligenaceae</taxon>
        <taxon>Bordetella</taxon>
    </lineage>
</organism>
<evidence type="ECO:0000259" key="3">
    <source>
        <dbReference type="PROSITE" id="PS51186"/>
    </source>
</evidence>
<dbReference type="PROSITE" id="PS51186">
    <property type="entry name" value="GNAT"/>
    <property type="match status" value="1"/>
</dbReference>
<evidence type="ECO:0000313" key="5">
    <source>
        <dbReference type="Proteomes" id="UP000077037"/>
    </source>
</evidence>
<evidence type="ECO:0000256" key="1">
    <source>
        <dbReference type="ARBA" id="ARBA00022679"/>
    </source>
</evidence>
<sequence length="175" mass="19023">MEAGYTLRRLGEDDAHAYKALRLEALLDRPEAFASSWEDEQAHELPWFAARLRDGFVAGAFDAQGALVGSAGLLVPASPKLRHKGVLWGMYVSPRARGTGVAPALVQAVLDEALGRVEGVRLTVTVGNDAALRLYRRLGFEEYAREPQALKVGERYHDEILMARAVAGDARPAVA</sequence>
<gene>
    <name evidence="4" type="ORF">SAMEA1982600_02335</name>
</gene>
<feature type="domain" description="N-acetyltransferase" evidence="3">
    <location>
        <begin position="5"/>
        <end position="167"/>
    </location>
</feature>
<dbReference type="EC" id="2.3.1.-" evidence="4"/>
<dbReference type="InterPro" id="IPR000182">
    <property type="entry name" value="GNAT_dom"/>
</dbReference>
<dbReference type="PANTHER" id="PTHR43072">
    <property type="entry name" value="N-ACETYLTRANSFERASE"/>
    <property type="match status" value="1"/>
</dbReference>
<evidence type="ECO:0000313" key="4">
    <source>
        <dbReference type="EMBL" id="SAI29475.1"/>
    </source>
</evidence>
<evidence type="ECO:0000256" key="2">
    <source>
        <dbReference type="ARBA" id="ARBA00023315"/>
    </source>
</evidence>
<reference evidence="4 5" key="1">
    <citation type="submission" date="2016-03" db="EMBL/GenBank/DDBJ databases">
        <authorList>
            <consortium name="Pathogen Informatics"/>
        </authorList>
    </citation>
    <scope>NUCLEOTIDE SEQUENCE [LARGE SCALE GENOMIC DNA]</scope>
    <source>
        <strain evidence="4 5">NCTC13364</strain>
    </source>
</reference>